<gene>
    <name evidence="2" type="ORF">CLV38_10424</name>
</gene>
<dbReference type="PANTHER" id="PTHR34383:SF3">
    <property type="entry name" value="POLYPHOSPHATE:AMP PHOSPHOTRANSFERASE"/>
    <property type="match status" value="1"/>
</dbReference>
<dbReference type="GO" id="GO:0016740">
    <property type="term" value="F:transferase activity"/>
    <property type="evidence" value="ECO:0007669"/>
    <property type="project" value="UniProtKB-KW"/>
</dbReference>
<dbReference type="EMBL" id="PVTO01000004">
    <property type="protein sequence ID" value="PRY83418.1"/>
    <property type="molecule type" value="Genomic_DNA"/>
</dbReference>
<organism evidence="2 3">
    <name type="scientific">Alkalibacterium olivapovliticus</name>
    <dbReference type="NCBI Taxonomy" id="99907"/>
    <lineage>
        <taxon>Bacteria</taxon>
        <taxon>Bacillati</taxon>
        <taxon>Bacillota</taxon>
        <taxon>Bacilli</taxon>
        <taxon>Lactobacillales</taxon>
        <taxon>Carnobacteriaceae</taxon>
        <taxon>Alkalibacterium</taxon>
    </lineage>
</organism>
<sequence length="491" mass="58435">MLKGYDFKAGKNPYKQFKTKELGERLSRAQRLINNLNIPVLIIVDGWESSGKGFVIKDLVKELNPKHFKVSVFENPTEDENKRPFLWRFWNKLPKKGDIAIYDRSFYFNVFNDLSLTGEALDKDIRDISSIEKLLLDDDTIIIKFFLHQKEKTQQKRIDKLKEDEDRSFMISERDEEQYENYGDYLNHFDTVLNKSDFTFSKWHVVSSENKKDASDNILGMTIDLIHEGIDRIMGMKNGGLRKELRDYSPQEKPLEKVNLKLELDDEEYDKLKDDLQMEAQRLSFRLYTNGIPTVMVFEGVDASGKGGAIERLTREMDPRGYEVLTTAAPSEDEKAHHYLWRFYKDFPQKGDMKIFDRSWYGRVMVERVEQFADMEEWDRAYNEINEMEQHLHNFNTLILKFFIYIDKEEQLRRFKSRETEPDKVFKLTDEDWRNREKWTDYIEAMNEMLVRTDTDYAPWTIVEGQQKKYARIKVLQTFIEQAGKILDETT</sequence>
<dbReference type="InterPro" id="IPR022488">
    <property type="entry name" value="PPK2-related"/>
</dbReference>
<reference evidence="2 3" key="1">
    <citation type="submission" date="2018-03" db="EMBL/GenBank/DDBJ databases">
        <title>Genomic Encyclopedia of Archaeal and Bacterial Type Strains, Phase II (KMG-II): from individual species to whole genera.</title>
        <authorList>
            <person name="Goeker M."/>
        </authorList>
    </citation>
    <scope>NUCLEOTIDE SEQUENCE [LARGE SCALE GENOMIC DNA]</scope>
    <source>
        <strain evidence="2 3">DSM 13175</strain>
    </source>
</reference>
<feature type="domain" description="Polyphosphate kinase-2-related" evidence="1">
    <location>
        <begin position="17"/>
        <end position="224"/>
    </location>
</feature>
<keyword evidence="2" id="KW-0808">Transferase</keyword>
<accession>A0A2T0W9M3</accession>
<protein>
    <submittedName>
        <fullName evidence="2">Polyphosphate:AMP phosphotransferase</fullName>
    </submittedName>
</protein>
<comment type="caution">
    <text evidence="2">The sequence shown here is derived from an EMBL/GenBank/DDBJ whole genome shotgun (WGS) entry which is preliminary data.</text>
</comment>
<dbReference type="InterPro" id="IPR027417">
    <property type="entry name" value="P-loop_NTPase"/>
</dbReference>
<dbReference type="OrthoDB" id="9775224at2"/>
<dbReference type="Gene3D" id="3.40.50.300">
    <property type="entry name" value="P-loop containing nucleotide triphosphate hydrolases"/>
    <property type="match status" value="2"/>
</dbReference>
<evidence type="ECO:0000313" key="2">
    <source>
        <dbReference type="EMBL" id="PRY83418.1"/>
    </source>
</evidence>
<evidence type="ECO:0000259" key="1">
    <source>
        <dbReference type="Pfam" id="PF03976"/>
    </source>
</evidence>
<keyword evidence="3" id="KW-1185">Reference proteome</keyword>
<dbReference type="RefSeq" id="WP_106191299.1">
    <property type="nucleotide sequence ID" value="NZ_PVTO01000004.1"/>
</dbReference>
<dbReference type="Pfam" id="PF03976">
    <property type="entry name" value="PPK2"/>
    <property type="match status" value="2"/>
</dbReference>
<evidence type="ECO:0000313" key="3">
    <source>
        <dbReference type="Proteomes" id="UP000238205"/>
    </source>
</evidence>
<name>A0A2T0W9M3_9LACT</name>
<dbReference type="AlphaFoldDB" id="A0A2T0W9M3"/>
<dbReference type="SUPFAM" id="SSF52540">
    <property type="entry name" value="P-loop containing nucleoside triphosphate hydrolases"/>
    <property type="match status" value="2"/>
</dbReference>
<proteinExistence type="predicted"/>
<feature type="domain" description="Polyphosphate kinase-2-related" evidence="1">
    <location>
        <begin position="264"/>
        <end position="483"/>
    </location>
</feature>
<dbReference type="PANTHER" id="PTHR34383">
    <property type="entry name" value="POLYPHOSPHATE:AMP PHOSPHOTRANSFERASE-RELATED"/>
    <property type="match status" value="1"/>
</dbReference>
<dbReference type="Proteomes" id="UP000238205">
    <property type="component" value="Unassembled WGS sequence"/>
</dbReference>